<proteinExistence type="predicted"/>
<sequence>MVLVHSELLAALAECVLTRCAAALLAFAVRASLLREAAPRRDDARPHGL</sequence>
<evidence type="ECO:0000313" key="2">
    <source>
        <dbReference type="Proteomes" id="UP000168163"/>
    </source>
</evidence>
<organism evidence="1 2">
    <name type="scientific">Pseudocowpox virus</name>
    <dbReference type="NCBI Taxonomy" id="129726"/>
    <lineage>
        <taxon>Viruses</taxon>
        <taxon>Varidnaviria</taxon>
        <taxon>Bamfordvirae</taxon>
        <taxon>Nucleocytoviricota</taxon>
        <taxon>Pokkesviricetes</taxon>
        <taxon>Chitovirales</taxon>
        <taxon>Poxviridae</taxon>
        <taxon>Chordopoxvirinae</taxon>
        <taxon>Parapoxvirus</taxon>
        <taxon>Parapoxvirus pseudocowpox</taxon>
    </lineage>
</organism>
<evidence type="ECO:0000313" key="1">
    <source>
        <dbReference type="EMBL" id="ADC53879.1"/>
    </source>
</evidence>
<name>D3IZC5_9POXV</name>
<accession>D3IZC5</accession>
<dbReference type="Proteomes" id="UP000168163">
    <property type="component" value="Segment"/>
</dbReference>
<protein>
    <submittedName>
        <fullName evidence="1">Uncharacterized protein</fullName>
    </submittedName>
</protein>
<reference evidence="1 2" key="1">
    <citation type="journal article" date="2010" name="J. Gen. Virol.">
        <title>The genome of pseudocowpoxvirus: comparison of a reindeer isolate and a reference strain.</title>
        <authorList>
            <person name="Hautaniemi M."/>
            <person name="Ueda N."/>
            <person name="Tuimala J."/>
            <person name="Mercer A.A."/>
            <person name="Lahdenpera J."/>
            <person name="McInnes C.J."/>
        </authorList>
    </citation>
    <scope>NUCLEOTIDE SEQUENCE [LARGE SCALE GENOMIC DNA]</scope>
    <source>
        <strain evidence="1">F00.120R</strain>
    </source>
</reference>
<dbReference type="EMBL" id="GQ329669">
    <property type="protein sequence ID" value="ADC53879.1"/>
    <property type="molecule type" value="Genomic_DNA"/>
</dbReference>